<dbReference type="RefSeq" id="WP_160675041.1">
    <property type="nucleotide sequence ID" value="NZ_WTYN01000001.1"/>
</dbReference>
<keyword evidence="2" id="KW-1185">Reference proteome</keyword>
<protein>
    <submittedName>
        <fullName evidence="1">Uncharacterized protein</fullName>
    </submittedName>
</protein>
<evidence type="ECO:0000313" key="1">
    <source>
        <dbReference type="EMBL" id="MXO63418.1"/>
    </source>
</evidence>
<gene>
    <name evidence="1" type="ORF">GRI48_10385</name>
</gene>
<dbReference type="EMBL" id="WTYN01000001">
    <property type="protein sequence ID" value="MXO63418.1"/>
    <property type="molecule type" value="Genomic_DNA"/>
</dbReference>
<comment type="caution">
    <text evidence="1">The sequence shown here is derived from an EMBL/GenBank/DDBJ whole genome shotgun (WGS) entry which is preliminary data.</text>
</comment>
<dbReference type="AlphaFoldDB" id="A0A844YK56"/>
<accession>A0A844YK56</accession>
<dbReference type="OrthoDB" id="10013040at2"/>
<dbReference type="Proteomes" id="UP000445582">
    <property type="component" value="Unassembled WGS sequence"/>
</dbReference>
<proteinExistence type="predicted"/>
<sequence>MAGHKFDTVEDLVTGRPVVGATIQVYEAGATLSADHTTVTSGTYATIYSDDGITLIDQAGGERVTTRTNGFFEFWTNENSVVIQISYGGGPKWAIDDVEITGGEVNSDLSALGVRVDNHDALLGTATNAQDLGTFTGSTISDNSSVLNALQELETAVEAGAPTGDVTASGLTMSSARVLGRTGAGTGAIQELTAAQVRSFVLNEVPVFNFSDDGEARFYADVAMTLTHQSTSGTGTIAYEKSTAAAPGTFSSATSPITLEAGAWLKVSASSVTGLVAAALKRTA</sequence>
<evidence type="ECO:0000313" key="2">
    <source>
        <dbReference type="Proteomes" id="UP000445582"/>
    </source>
</evidence>
<reference evidence="1 2" key="1">
    <citation type="submission" date="2019-12" db="EMBL/GenBank/DDBJ databases">
        <title>Genomic-based taxomic classification of the family Erythrobacteraceae.</title>
        <authorList>
            <person name="Xu L."/>
        </authorList>
    </citation>
    <scope>NUCLEOTIDE SEQUENCE [LARGE SCALE GENOMIC DNA]</scope>
    <source>
        <strain evidence="1 2">MCCC 1A09965</strain>
    </source>
</reference>
<name>A0A844YK56_9SPHN</name>
<organism evidence="1 2">
    <name type="scientific">Qipengyuania oceanensis</name>
    <dbReference type="NCBI Taxonomy" id="1463597"/>
    <lineage>
        <taxon>Bacteria</taxon>
        <taxon>Pseudomonadati</taxon>
        <taxon>Pseudomonadota</taxon>
        <taxon>Alphaproteobacteria</taxon>
        <taxon>Sphingomonadales</taxon>
        <taxon>Erythrobacteraceae</taxon>
        <taxon>Qipengyuania</taxon>
    </lineage>
</organism>